<dbReference type="Proteomes" id="UP001266305">
    <property type="component" value="Unassembled WGS sequence"/>
</dbReference>
<evidence type="ECO:0000313" key="3">
    <source>
        <dbReference type="Proteomes" id="UP001266305"/>
    </source>
</evidence>
<gene>
    <name evidence="2" type="ORF">P7K49_006331</name>
</gene>
<proteinExistence type="predicted"/>
<protein>
    <submittedName>
        <fullName evidence="2">Uncharacterized protein</fullName>
    </submittedName>
</protein>
<reference evidence="2 3" key="1">
    <citation type="submission" date="2023-05" db="EMBL/GenBank/DDBJ databases">
        <title>B98-5 Cell Line De Novo Hybrid Assembly: An Optical Mapping Approach.</title>
        <authorList>
            <person name="Kananen K."/>
            <person name="Auerbach J.A."/>
            <person name="Kautto E."/>
            <person name="Blachly J.S."/>
        </authorList>
    </citation>
    <scope>NUCLEOTIDE SEQUENCE [LARGE SCALE GENOMIC DNA]</scope>
    <source>
        <strain evidence="2">B95-8</strain>
        <tissue evidence="2">Cell line</tissue>
    </source>
</reference>
<comment type="caution">
    <text evidence="2">The sequence shown here is derived from an EMBL/GenBank/DDBJ whole genome shotgun (WGS) entry which is preliminary data.</text>
</comment>
<feature type="non-terminal residue" evidence="2">
    <location>
        <position position="68"/>
    </location>
</feature>
<evidence type="ECO:0000313" key="2">
    <source>
        <dbReference type="EMBL" id="KAK2115705.1"/>
    </source>
</evidence>
<feature type="region of interest" description="Disordered" evidence="1">
    <location>
        <begin position="39"/>
        <end position="68"/>
    </location>
</feature>
<feature type="non-terminal residue" evidence="2">
    <location>
        <position position="1"/>
    </location>
</feature>
<dbReference type="EMBL" id="JASSZA010000003">
    <property type="protein sequence ID" value="KAK2115705.1"/>
    <property type="molecule type" value="Genomic_DNA"/>
</dbReference>
<sequence>VDINSPINAKKVNTTTSSDSYIGLWRNYLILCCSAATSSSSTSAGSVRCSPPETLASTPDSGYSIDSK</sequence>
<accession>A0ABQ9W2K5</accession>
<name>A0ABQ9W2K5_SAGOE</name>
<organism evidence="2 3">
    <name type="scientific">Saguinus oedipus</name>
    <name type="common">Cotton-top tamarin</name>
    <name type="synonym">Oedipomidas oedipus</name>
    <dbReference type="NCBI Taxonomy" id="9490"/>
    <lineage>
        <taxon>Eukaryota</taxon>
        <taxon>Metazoa</taxon>
        <taxon>Chordata</taxon>
        <taxon>Craniata</taxon>
        <taxon>Vertebrata</taxon>
        <taxon>Euteleostomi</taxon>
        <taxon>Mammalia</taxon>
        <taxon>Eutheria</taxon>
        <taxon>Euarchontoglires</taxon>
        <taxon>Primates</taxon>
        <taxon>Haplorrhini</taxon>
        <taxon>Platyrrhini</taxon>
        <taxon>Cebidae</taxon>
        <taxon>Callitrichinae</taxon>
        <taxon>Saguinus</taxon>
    </lineage>
</organism>
<evidence type="ECO:0000256" key="1">
    <source>
        <dbReference type="SAM" id="MobiDB-lite"/>
    </source>
</evidence>
<feature type="compositionally biased region" description="Polar residues" evidence="1">
    <location>
        <begin position="55"/>
        <end position="68"/>
    </location>
</feature>
<keyword evidence="3" id="KW-1185">Reference proteome</keyword>